<comment type="caution">
    <text evidence="1">The sequence shown here is derived from an EMBL/GenBank/DDBJ whole genome shotgun (WGS) entry which is preliminary data.</text>
</comment>
<name>A0AAD4I7Q4_9PLEO</name>
<evidence type="ECO:0000313" key="1">
    <source>
        <dbReference type="EMBL" id="KAG9186881.1"/>
    </source>
</evidence>
<dbReference type="EMBL" id="JAANER010000008">
    <property type="protein sequence ID" value="KAG9186881.1"/>
    <property type="molecule type" value="Genomic_DNA"/>
</dbReference>
<accession>A0AAD4I7Q4</accession>
<keyword evidence="2" id="KW-1185">Reference proteome</keyword>
<evidence type="ECO:0000313" key="2">
    <source>
        <dbReference type="Proteomes" id="UP001199106"/>
    </source>
</evidence>
<reference evidence="1" key="1">
    <citation type="submission" date="2021-07" db="EMBL/GenBank/DDBJ databases">
        <title>Genome Resource of American Ginseng Black Spot Pathogen Alternaria panax.</title>
        <authorList>
            <person name="Qiu C."/>
            <person name="Wang W."/>
            <person name="Liu Z."/>
        </authorList>
    </citation>
    <scope>NUCLEOTIDE SEQUENCE</scope>
    <source>
        <strain evidence="1">BNCC115425</strain>
    </source>
</reference>
<proteinExistence type="predicted"/>
<organism evidence="1 2">
    <name type="scientific">Alternaria panax</name>
    <dbReference type="NCBI Taxonomy" id="48097"/>
    <lineage>
        <taxon>Eukaryota</taxon>
        <taxon>Fungi</taxon>
        <taxon>Dikarya</taxon>
        <taxon>Ascomycota</taxon>
        <taxon>Pezizomycotina</taxon>
        <taxon>Dothideomycetes</taxon>
        <taxon>Pleosporomycetidae</taxon>
        <taxon>Pleosporales</taxon>
        <taxon>Pleosporineae</taxon>
        <taxon>Pleosporaceae</taxon>
        <taxon>Alternaria</taxon>
        <taxon>Alternaria sect. Panax</taxon>
    </lineage>
</organism>
<dbReference type="Proteomes" id="UP001199106">
    <property type="component" value="Unassembled WGS sequence"/>
</dbReference>
<sequence length="351" mass="39963">MTPQIGDIKGLYEVIVNALAKLLKPSMTTSTPAAPLTPPTKVALDTPSDILSRLPAEVRHMIYSHLNIPVGGHVWIDCPSDSTCTDPSHVIFHADAKWPMRAHAPFGVFQVRQKIENLLFYRSFRKLLAELDTGEIIGCNGRILMERNLLCVNKAMRTELMDLVFACNEIEVVCLMRNEPDRIRKSYWMNHIDRMNRIPPLPPTLAHMTSVTIRGCGHEMNNDCKYLQFVAMNLANLRCLTYHIQLCSLYLIPTEEVMALVQTFRAVTVTAKNLETLRFVWNEEDLTIGQDQDPRQQEMVLDKPKWGAVVPEVRQLLDELTKKGEAEHGRFRAKMEASLVEMLARSRESRG</sequence>
<dbReference type="AlphaFoldDB" id="A0AAD4I7Q4"/>
<protein>
    <submittedName>
        <fullName evidence="1">Uncharacterized protein</fullName>
    </submittedName>
</protein>
<gene>
    <name evidence="1" type="ORF">G6011_09989</name>
</gene>